<dbReference type="RefSeq" id="WP_377388466.1">
    <property type="nucleotide sequence ID" value="NZ_JBHUIX010000005.1"/>
</dbReference>
<dbReference type="GO" id="GO:0032259">
    <property type="term" value="P:methylation"/>
    <property type="evidence" value="ECO:0007669"/>
    <property type="project" value="UniProtKB-KW"/>
</dbReference>
<evidence type="ECO:0000313" key="2">
    <source>
        <dbReference type="Proteomes" id="UP001597413"/>
    </source>
</evidence>
<evidence type="ECO:0000313" key="1">
    <source>
        <dbReference type="EMBL" id="MFD2173727.1"/>
    </source>
</evidence>
<dbReference type="EMBL" id="JBHUIX010000005">
    <property type="protein sequence ID" value="MFD2173727.1"/>
    <property type="molecule type" value="Genomic_DNA"/>
</dbReference>
<organism evidence="1 2">
    <name type="scientific">Rhodobacter lacus</name>
    <dbReference type="NCBI Taxonomy" id="1641972"/>
    <lineage>
        <taxon>Bacteria</taxon>
        <taxon>Pseudomonadati</taxon>
        <taxon>Pseudomonadota</taxon>
        <taxon>Alphaproteobacteria</taxon>
        <taxon>Rhodobacterales</taxon>
        <taxon>Rhodobacter group</taxon>
        <taxon>Rhodobacter</taxon>
    </lineage>
</organism>
<dbReference type="GO" id="GO:0008168">
    <property type="term" value="F:methyltransferase activity"/>
    <property type="evidence" value="ECO:0007669"/>
    <property type="project" value="UniProtKB-KW"/>
</dbReference>
<dbReference type="Proteomes" id="UP001597413">
    <property type="component" value="Unassembled WGS sequence"/>
</dbReference>
<dbReference type="SUPFAM" id="SSF53335">
    <property type="entry name" value="S-adenosyl-L-methionine-dependent methyltransferases"/>
    <property type="match status" value="1"/>
</dbReference>
<proteinExistence type="predicted"/>
<gene>
    <name evidence="1" type="ORF">ACFSM0_06480</name>
</gene>
<dbReference type="Pfam" id="PF13489">
    <property type="entry name" value="Methyltransf_23"/>
    <property type="match status" value="1"/>
</dbReference>
<dbReference type="PANTHER" id="PTHR43861">
    <property type="entry name" value="TRANS-ACONITATE 2-METHYLTRANSFERASE-RELATED"/>
    <property type="match status" value="1"/>
</dbReference>
<protein>
    <submittedName>
        <fullName evidence="1">Class I SAM-dependent methyltransferase</fullName>
        <ecNumber evidence="1">2.1.1.-</ecNumber>
    </submittedName>
</protein>
<accession>A0ABW5A686</accession>
<sequence length="205" mass="23001">MGEDQGQFWDRVAERYAARPLKDPAAYEEMLVEVGGWLQPGDRVLEIGCGTGSTAVRLGGTVERWLGTDFSAEMVRIAQAKEAPEGVSFMQASAETEHDEAPFDAICAFHILHLLPDAPATLAALRRQLVPGGLLISKTWCLRDFNPLMRMIFPILRARGYMPEIRQIRARELRAMLTDAGFVLQGERHFGTHRHSRFIVARRAE</sequence>
<dbReference type="Gene3D" id="3.40.50.150">
    <property type="entry name" value="Vaccinia Virus protein VP39"/>
    <property type="match status" value="1"/>
</dbReference>
<keyword evidence="2" id="KW-1185">Reference proteome</keyword>
<dbReference type="InterPro" id="IPR029063">
    <property type="entry name" value="SAM-dependent_MTases_sf"/>
</dbReference>
<dbReference type="CDD" id="cd02440">
    <property type="entry name" value="AdoMet_MTases"/>
    <property type="match status" value="1"/>
</dbReference>
<name>A0ABW5A686_9RHOB</name>
<comment type="caution">
    <text evidence="1">The sequence shown here is derived from an EMBL/GenBank/DDBJ whole genome shotgun (WGS) entry which is preliminary data.</text>
</comment>
<dbReference type="EC" id="2.1.1.-" evidence="1"/>
<reference evidence="2" key="1">
    <citation type="journal article" date="2019" name="Int. J. Syst. Evol. Microbiol.">
        <title>The Global Catalogue of Microorganisms (GCM) 10K type strain sequencing project: providing services to taxonomists for standard genome sequencing and annotation.</title>
        <authorList>
            <consortium name="The Broad Institute Genomics Platform"/>
            <consortium name="The Broad Institute Genome Sequencing Center for Infectious Disease"/>
            <person name="Wu L."/>
            <person name="Ma J."/>
        </authorList>
    </citation>
    <scope>NUCLEOTIDE SEQUENCE [LARGE SCALE GENOMIC DNA]</scope>
    <source>
        <strain evidence="2">CCUG 55131</strain>
    </source>
</reference>
<keyword evidence="1" id="KW-0808">Transferase</keyword>
<keyword evidence="1" id="KW-0489">Methyltransferase</keyword>